<proteinExistence type="predicted"/>
<name>A0A1I0JTT7_9FIRM</name>
<accession>A0A1I0JTT7</accession>
<reference evidence="2" key="1">
    <citation type="submission" date="2016-10" db="EMBL/GenBank/DDBJ databases">
        <authorList>
            <person name="Varghese N."/>
            <person name="Submissions S."/>
        </authorList>
    </citation>
    <scope>NUCLEOTIDE SEQUENCE [LARGE SCALE GENOMIC DNA]</scope>
    <source>
        <strain evidence="2">NLAE-zl-G277</strain>
    </source>
</reference>
<dbReference type="Proteomes" id="UP000198508">
    <property type="component" value="Unassembled WGS sequence"/>
</dbReference>
<gene>
    <name evidence="1" type="ORF">SAMN05216313_13623</name>
</gene>
<evidence type="ECO:0000313" key="2">
    <source>
        <dbReference type="Proteomes" id="UP000198508"/>
    </source>
</evidence>
<dbReference type="STRING" id="460384.SAMN05216313_13623"/>
<sequence>MKKYKAPKKLKAQKADSYSKTCACGMFHSCGPLVVNFRVN</sequence>
<dbReference type="RefSeq" id="WP_007719554.1">
    <property type="nucleotide sequence ID" value="NZ_CABJCG010000005.1"/>
</dbReference>
<evidence type="ECO:0000313" key="1">
    <source>
        <dbReference type="EMBL" id="SEU14234.1"/>
    </source>
</evidence>
<organism evidence="1 2">
    <name type="scientific">Enterocloster lavalensis</name>
    <dbReference type="NCBI Taxonomy" id="460384"/>
    <lineage>
        <taxon>Bacteria</taxon>
        <taxon>Bacillati</taxon>
        <taxon>Bacillota</taxon>
        <taxon>Clostridia</taxon>
        <taxon>Lachnospirales</taxon>
        <taxon>Lachnospiraceae</taxon>
        <taxon>Enterocloster</taxon>
    </lineage>
</organism>
<protein>
    <submittedName>
        <fullName evidence="1">Uncharacterized protein</fullName>
    </submittedName>
</protein>
<dbReference type="GeneID" id="93281851"/>
<dbReference type="EMBL" id="FOIM01000036">
    <property type="protein sequence ID" value="SEU14234.1"/>
    <property type="molecule type" value="Genomic_DNA"/>
</dbReference>
<dbReference type="AlphaFoldDB" id="A0A1I0JTT7"/>
<keyword evidence="2" id="KW-1185">Reference proteome</keyword>